<dbReference type="AlphaFoldDB" id="A0A847RST8"/>
<evidence type="ECO:0000313" key="1">
    <source>
        <dbReference type="EMBL" id="NLR68700.1"/>
    </source>
</evidence>
<gene>
    <name evidence="1" type="ORF">HGH92_30640</name>
</gene>
<reference evidence="1 2" key="1">
    <citation type="submission" date="2020-04" db="EMBL/GenBank/DDBJ databases">
        <authorList>
            <person name="Yin C."/>
        </authorList>
    </citation>
    <scope>NUCLEOTIDE SEQUENCE [LARGE SCALE GENOMIC DNA]</scope>
    <source>
        <strain evidence="1 2">Ae27</strain>
    </source>
</reference>
<keyword evidence="2" id="KW-1185">Reference proteome</keyword>
<proteinExistence type="predicted"/>
<accession>A0A847RST8</accession>
<name>A0A847RST8_9BACT</name>
<comment type="caution">
    <text evidence="1">The sequence shown here is derived from an EMBL/GenBank/DDBJ whole genome shotgun (WGS) entry which is preliminary data.</text>
</comment>
<evidence type="ECO:0000313" key="2">
    <source>
        <dbReference type="Proteomes" id="UP000570474"/>
    </source>
</evidence>
<dbReference type="RefSeq" id="WP_168874657.1">
    <property type="nucleotide sequence ID" value="NZ_JABAIA010000004.1"/>
</dbReference>
<dbReference type="PROSITE" id="PS51257">
    <property type="entry name" value="PROKAR_LIPOPROTEIN"/>
    <property type="match status" value="1"/>
</dbReference>
<dbReference type="EMBL" id="JABAIA010000004">
    <property type="protein sequence ID" value="NLR68700.1"/>
    <property type="molecule type" value="Genomic_DNA"/>
</dbReference>
<organism evidence="1 2">
    <name type="scientific">Chitinophaga varians</name>
    <dbReference type="NCBI Taxonomy" id="2202339"/>
    <lineage>
        <taxon>Bacteria</taxon>
        <taxon>Pseudomonadati</taxon>
        <taxon>Bacteroidota</taxon>
        <taxon>Chitinophagia</taxon>
        <taxon>Chitinophagales</taxon>
        <taxon>Chitinophagaceae</taxon>
        <taxon>Chitinophaga</taxon>
    </lineage>
</organism>
<dbReference type="Proteomes" id="UP000570474">
    <property type="component" value="Unassembled WGS sequence"/>
</dbReference>
<sequence>MNRMLLLLMTAAFFTACKNEQPSNDQARIVFEPGDLSFIASSLNPKQETMSALYGNDSALRSLSKDGHQVIAGAVMKLVTWRYHDNPQYFGSKINGELLSVETIQAGSNDSIAYQLDLGTLQHQTPQAERIAYIMTYKPVQIP</sequence>
<protein>
    <submittedName>
        <fullName evidence="1">Uncharacterized protein</fullName>
    </submittedName>
</protein>